<evidence type="ECO:0000313" key="3">
    <source>
        <dbReference type="Proteomes" id="UP000019376"/>
    </source>
</evidence>
<dbReference type="Gene3D" id="1.10.287.920">
    <property type="entry name" value="Pheromone alpha factor receptor"/>
    <property type="match status" value="1"/>
</dbReference>
<dbReference type="eggNOG" id="ENOG502QTV4">
    <property type="taxonomic scope" value="Eukaryota"/>
</dbReference>
<dbReference type="PANTHER" id="PTHR28009:SF1">
    <property type="entry name" value="PHEROMONE ALPHA FACTOR RECEPTOR"/>
    <property type="match status" value="1"/>
</dbReference>
<sequence length="392" mass="44086">MATFEPYTQTHPYRLPGFDPLTQQFNLSYPDGSPLPISVPDVDTFIQYNIRICINYGTQFGASIVLWVILLLLTRREKRASSVFLFNAAALLFNIIRLLLQLVHFTTDFEKFYQYFSLDYSSVPRSAYAISITGSVFESLVVACIEASLVVQVHVVCTTIRRRYRWPLLALSCAVALATIAFRLAWMAENCIAIIQVSYMNTIWWLESACNIVITISVCFFCAVFVTKLGFALRQRRRLGVRDFGPMKIIFVCGCQTLTIPAIFSITQYFVIFPELSSNLITLVAISLPLSSIWAGASLDQGPHHDTQPLHRRNLWRGLAFGINGTTFHDSATAKKMTATEMTSSTAAQTLCYSDQPLSMLSKLSRDSLDPHGICVEHDISVQSEQRKRSLV</sequence>
<gene>
    <name evidence="2" type="ORF">PDE_02077</name>
</gene>
<feature type="transmembrane region" description="Helical" evidence="1">
    <location>
        <begin position="48"/>
        <end position="72"/>
    </location>
</feature>
<accession>S7Z940</accession>
<evidence type="ECO:0000256" key="1">
    <source>
        <dbReference type="SAM" id="Phobius"/>
    </source>
</evidence>
<organism evidence="2 3">
    <name type="scientific">Penicillium oxalicum (strain 114-2 / CGMCC 5302)</name>
    <name type="common">Penicillium decumbens</name>
    <dbReference type="NCBI Taxonomy" id="933388"/>
    <lineage>
        <taxon>Eukaryota</taxon>
        <taxon>Fungi</taxon>
        <taxon>Dikarya</taxon>
        <taxon>Ascomycota</taxon>
        <taxon>Pezizomycotina</taxon>
        <taxon>Eurotiomycetes</taxon>
        <taxon>Eurotiomycetidae</taxon>
        <taxon>Eurotiales</taxon>
        <taxon>Aspergillaceae</taxon>
        <taxon>Penicillium</taxon>
    </lineage>
</organism>
<reference evidence="2 3" key="1">
    <citation type="journal article" date="2013" name="PLoS ONE">
        <title>Genomic and secretomic analyses reveal unique features of the lignocellulolytic enzyme system of Penicillium decumbens.</title>
        <authorList>
            <person name="Liu G."/>
            <person name="Zhang L."/>
            <person name="Wei X."/>
            <person name="Zou G."/>
            <person name="Qin Y."/>
            <person name="Ma L."/>
            <person name="Li J."/>
            <person name="Zheng H."/>
            <person name="Wang S."/>
            <person name="Wang C."/>
            <person name="Xun L."/>
            <person name="Zhao G.-P."/>
            <person name="Zhou Z."/>
            <person name="Qu Y."/>
        </authorList>
    </citation>
    <scope>NUCLEOTIDE SEQUENCE [LARGE SCALE GENOMIC DNA]</scope>
    <source>
        <strain evidence="3">114-2 / CGMCC 5302</strain>
    </source>
</reference>
<dbReference type="AlphaFoldDB" id="S7Z940"/>
<protein>
    <submittedName>
        <fullName evidence="2">Uncharacterized protein</fullName>
    </submittedName>
</protein>
<name>S7Z940_PENO1</name>
<feature type="transmembrane region" description="Helical" evidence="1">
    <location>
        <begin position="203"/>
        <end position="226"/>
    </location>
</feature>
<dbReference type="HOGENOM" id="CLU_035056_1_1_1"/>
<dbReference type="PANTHER" id="PTHR28009">
    <property type="entry name" value="PHEROMONE ALPHA FACTOR RECEPTOR"/>
    <property type="match status" value="1"/>
</dbReference>
<feature type="transmembrane region" description="Helical" evidence="1">
    <location>
        <begin position="84"/>
        <end position="107"/>
    </location>
</feature>
<dbReference type="STRING" id="933388.S7Z940"/>
<dbReference type="Pfam" id="PF02116">
    <property type="entry name" value="STE2"/>
    <property type="match status" value="1"/>
</dbReference>
<dbReference type="CDD" id="cd14939">
    <property type="entry name" value="7tmD_STE2"/>
    <property type="match status" value="1"/>
</dbReference>
<dbReference type="OrthoDB" id="5402633at2759"/>
<feature type="transmembrane region" description="Helical" evidence="1">
    <location>
        <begin position="127"/>
        <end position="156"/>
    </location>
</feature>
<evidence type="ECO:0000313" key="2">
    <source>
        <dbReference type="EMBL" id="EPS27135.1"/>
    </source>
</evidence>
<dbReference type="GO" id="GO:0004932">
    <property type="term" value="F:mating-type factor pheromone receptor activity"/>
    <property type="evidence" value="ECO:0007669"/>
    <property type="project" value="InterPro"/>
</dbReference>
<dbReference type="Proteomes" id="UP000019376">
    <property type="component" value="Unassembled WGS sequence"/>
</dbReference>
<dbReference type="InterPro" id="IPR027458">
    <property type="entry name" value="STE2_TM1-TM2_sf"/>
</dbReference>
<dbReference type="GO" id="GO:0038038">
    <property type="term" value="C:G protein-coupled receptor homodimeric complex"/>
    <property type="evidence" value="ECO:0007669"/>
    <property type="project" value="TreeGrafter"/>
</dbReference>
<dbReference type="InterPro" id="IPR000366">
    <property type="entry name" value="GPCR_STE2"/>
</dbReference>
<keyword evidence="1" id="KW-1133">Transmembrane helix</keyword>
<proteinExistence type="predicted"/>
<dbReference type="PRINTS" id="PR00250">
    <property type="entry name" value="GPCRSTE2"/>
</dbReference>
<dbReference type="PhylomeDB" id="S7Z940"/>
<keyword evidence="1" id="KW-0472">Membrane</keyword>
<keyword evidence="1" id="KW-0812">Transmembrane</keyword>
<feature type="transmembrane region" description="Helical" evidence="1">
    <location>
        <begin position="168"/>
        <end position="188"/>
    </location>
</feature>
<keyword evidence="3" id="KW-1185">Reference proteome</keyword>
<dbReference type="EMBL" id="KB644409">
    <property type="protein sequence ID" value="EPS27135.1"/>
    <property type="molecule type" value="Genomic_DNA"/>
</dbReference>
<dbReference type="GO" id="GO:0000750">
    <property type="term" value="P:pheromone-dependent signal transduction involved in conjugation with cellular fusion"/>
    <property type="evidence" value="ECO:0007669"/>
    <property type="project" value="TreeGrafter"/>
</dbReference>
<feature type="transmembrane region" description="Helical" evidence="1">
    <location>
        <begin position="247"/>
        <end position="270"/>
    </location>
</feature>